<dbReference type="InterPro" id="IPR020095">
    <property type="entry name" value="PsdUridine_synth_TruA_C"/>
</dbReference>
<evidence type="ECO:0000313" key="7">
    <source>
        <dbReference type="EMBL" id="KAL0480770.1"/>
    </source>
</evidence>
<organism evidence="7 8">
    <name type="scientific">Acrasis kona</name>
    <dbReference type="NCBI Taxonomy" id="1008807"/>
    <lineage>
        <taxon>Eukaryota</taxon>
        <taxon>Discoba</taxon>
        <taxon>Heterolobosea</taxon>
        <taxon>Tetramitia</taxon>
        <taxon>Eutetramitia</taxon>
        <taxon>Acrasidae</taxon>
        <taxon>Acrasis</taxon>
    </lineage>
</organism>
<protein>
    <recommendedName>
        <fullName evidence="4">tRNA pseudouridine synthase</fullName>
        <ecNumber evidence="4">5.4.99.12</ecNumber>
    </recommendedName>
</protein>
<dbReference type="InterPro" id="IPR020103">
    <property type="entry name" value="PsdUridine_synth_cat_dom_sf"/>
</dbReference>
<feature type="region of interest" description="Disordered" evidence="5">
    <location>
        <begin position="224"/>
        <end position="244"/>
    </location>
</feature>
<dbReference type="Gene3D" id="3.30.70.660">
    <property type="entry name" value="Pseudouridine synthase I, catalytic domain, C-terminal subdomain"/>
    <property type="match status" value="1"/>
</dbReference>
<comment type="catalytic activity">
    <reaction evidence="4">
        <text>uridine(38/39/40) in tRNA = pseudouridine(38/39/40) in tRNA</text>
        <dbReference type="Rhea" id="RHEA:22376"/>
        <dbReference type="Rhea" id="RHEA-COMP:10085"/>
        <dbReference type="Rhea" id="RHEA-COMP:10087"/>
        <dbReference type="ChEBI" id="CHEBI:65314"/>
        <dbReference type="ChEBI" id="CHEBI:65315"/>
        <dbReference type="EC" id="5.4.99.12"/>
    </reaction>
</comment>
<gene>
    <name evidence="7" type="ORF">AKO1_006939</name>
</gene>
<dbReference type="GO" id="GO:0005634">
    <property type="term" value="C:nucleus"/>
    <property type="evidence" value="ECO:0007669"/>
    <property type="project" value="TreeGrafter"/>
</dbReference>
<feature type="compositionally biased region" description="Basic and acidic residues" evidence="5">
    <location>
        <begin position="233"/>
        <end position="244"/>
    </location>
</feature>
<dbReference type="SUPFAM" id="SSF55120">
    <property type="entry name" value="Pseudouridine synthase"/>
    <property type="match status" value="1"/>
</dbReference>
<evidence type="ECO:0000259" key="6">
    <source>
        <dbReference type="Pfam" id="PF01416"/>
    </source>
</evidence>
<evidence type="ECO:0000256" key="1">
    <source>
        <dbReference type="ARBA" id="ARBA00009375"/>
    </source>
</evidence>
<evidence type="ECO:0000313" key="8">
    <source>
        <dbReference type="Proteomes" id="UP001431209"/>
    </source>
</evidence>
<comment type="caution">
    <text evidence="7">The sequence shown here is derived from an EMBL/GenBank/DDBJ whole genome shotgun (WGS) entry which is preliminary data.</text>
</comment>
<dbReference type="Pfam" id="PF01416">
    <property type="entry name" value="PseudoU_synth_1"/>
    <property type="match status" value="1"/>
</dbReference>
<keyword evidence="2 4" id="KW-0819">tRNA processing</keyword>
<accession>A0AAW2YUG3</accession>
<dbReference type="PANTHER" id="PTHR11142">
    <property type="entry name" value="PSEUDOURIDYLATE SYNTHASE"/>
    <property type="match status" value="1"/>
</dbReference>
<comment type="similarity">
    <text evidence="1 4">Belongs to the tRNA pseudouridine synthase TruA family.</text>
</comment>
<dbReference type="Proteomes" id="UP001431209">
    <property type="component" value="Unassembled WGS sequence"/>
</dbReference>
<dbReference type="PANTHER" id="PTHR11142:SF4">
    <property type="entry name" value="PSEUDOURIDYLATE SYNTHASE 1 HOMOLOG"/>
    <property type="match status" value="1"/>
</dbReference>
<dbReference type="InterPro" id="IPR001406">
    <property type="entry name" value="PsdUridine_synth_TruA"/>
</dbReference>
<evidence type="ECO:0000256" key="2">
    <source>
        <dbReference type="ARBA" id="ARBA00022694"/>
    </source>
</evidence>
<reference evidence="7 8" key="1">
    <citation type="submission" date="2024-03" db="EMBL/GenBank/DDBJ databases">
        <title>The Acrasis kona genome and developmental transcriptomes reveal deep origins of eukaryotic multicellular pathways.</title>
        <authorList>
            <person name="Sheikh S."/>
            <person name="Fu C.-J."/>
            <person name="Brown M.W."/>
            <person name="Baldauf S.L."/>
        </authorList>
    </citation>
    <scope>NUCLEOTIDE SEQUENCE [LARGE SCALE GENOMIC DNA]</scope>
    <source>
        <strain evidence="7 8">ATCC MYA-3509</strain>
    </source>
</reference>
<feature type="domain" description="Pseudouridine synthase I TruA alpha/beta" evidence="6">
    <location>
        <begin position="25"/>
        <end position="141"/>
    </location>
</feature>
<dbReference type="InterPro" id="IPR020097">
    <property type="entry name" value="PsdUridine_synth_TruA_a/b_dom"/>
</dbReference>
<dbReference type="GO" id="GO:0160147">
    <property type="term" value="F:tRNA pseudouridine(38-40) synthase activity"/>
    <property type="evidence" value="ECO:0007669"/>
    <property type="project" value="UniProtKB-EC"/>
</dbReference>
<evidence type="ECO:0000256" key="5">
    <source>
        <dbReference type="SAM" id="MobiDB-lite"/>
    </source>
</evidence>
<evidence type="ECO:0000256" key="4">
    <source>
        <dbReference type="RuleBase" id="RU003792"/>
    </source>
</evidence>
<name>A0AAW2YUG3_9EUKA</name>
<proteinExistence type="inferred from homology"/>
<keyword evidence="8" id="KW-1185">Reference proteome</keyword>
<dbReference type="GO" id="GO:1990481">
    <property type="term" value="P:mRNA pseudouridine synthesis"/>
    <property type="evidence" value="ECO:0007669"/>
    <property type="project" value="TreeGrafter"/>
</dbReference>
<dbReference type="GO" id="GO:0031119">
    <property type="term" value="P:tRNA pseudouridine synthesis"/>
    <property type="evidence" value="ECO:0007669"/>
    <property type="project" value="TreeGrafter"/>
</dbReference>
<sequence>MMTRFNELLSKYVTTNTSTHRRAFHNFTEEVKAGSQNSFRVIRESTTCRIPLPDNMEFVSPEDHDIFREKNVDDPNEFVVVKFFGDSFMMHQIRRMIGMVVSVMRGWCEESVMDFSLTASHNVNVPEAPGTGLFLNKMEFPLYNRKEMSEGLVIEWSKESDETCEKFKSDFILPEIVNAERVASKSASSWLTSTFMFKTKYFSVKENGVVVAVSKRHQKRMNADNVISEDLQTSEKQETENVEL</sequence>
<dbReference type="EMBL" id="JAOPGA020000687">
    <property type="protein sequence ID" value="KAL0480770.1"/>
    <property type="molecule type" value="Genomic_DNA"/>
</dbReference>
<dbReference type="EC" id="5.4.99.12" evidence="4"/>
<dbReference type="GO" id="GO:0003723">
    <property type="term" value="F:RNA binding"/>
    <property type="evidence" value="ECO:0007669"/>
    <property type="project" value="InterPro"/>
</dbReference>
<dbReference type="AlphaFoldDB" id="A0AAW2YUG3"/>
<evidence type="ECO:0000256" key="3">
    <source>
        <dbReference type="ARBA" id="ARBA00023235"/>
    </source>
</evidence>
<keyword evidence="3 4" id="KW-0413">Isomerase</keyword>